<accession>A0A1U7WEK8</accession>
<dbReference type="AlphaFoldDB" id="A0A1U7WEK8"/>
<dbReference type="STRING" id="4096.A0A1U7WEK8"/>
<dbReference type="Proteomes" id="UP000189701">
    <property type="component" value="Unplaced"/>
</dbReference>
<proteinExistence type="predicted"/>
<dbReference type="PANTHER" id="PTHR11439:SF519">
    <property type="entry name" value="REVERSE TRANSCRIPTASE TY1_COPIA-TYPE DOMAIN-CONTAINING PROTEIN"/>
    <property type="match status" value="1"/>
</dbReference>
<evidence type="ECO:0000313" key="1">
    <source>
        <dbReference type="Proteomes" id="UP000189701"/>
    </source>
</evidence>
<reference evidence="2" key="2">
    <citation type="submission" date="2025-08" db="UniProtKB">
        <authorList>
            <consortium name="RefSeq"/>
        </authorList>
    </citation>
    <scope>IDENTIFICATION</scope>
    <source>
        <tissue evidence="2">Leaf</tissue>
    </source>
</reference>
<keyword evidence="1" id="KW-1185">Reference proteome</keyword>
<protein>
    <submittedName>
        <fullName evidence="2">Uncharacterized protein LOC104225556</fullName>
    </submittedName>
</protein>
<organism evidence="1 2">
    <name type="scientific">Nicotiana sylvestris</name>
    <name type="common">Wood tobacco</name>
    <name type="synonym">South American tobacco</name>
    <dbReference type="NCBI Taxonomy" id="4096"/>
    <lineage>
        <taxon>Eukaryota</taxon>
        <taxon>Viridiplantae</taxon>
        <taxon>Streptophyta</taxon>
        <taxon>Embryophyta</taxon>
        <taxon>Tracheophyta</taxon>
        <taxon>Spermatophyta</taxon>
        <taxon>Magnoliopsida</taxon>
        <taxon>eudicotyledons</taxon>
        <taxon>Gunneridae</taxon>
        <taxon>Pentapetalae</taxon>
        <taxon>asterids</taxon>
        <taxon>lamiids</taxon>
        <taxon>Solanales</taxon>
        <taxon>Solanaceae</taxon>
        <taxon>Nicotianoideae</taxon>
        <taxon>Nicotianeae</taxon>
        <taxon>Nicotiana</taxon>
    </lineage>
</organism>
<name>A0A1U7WEK8_NICSY</name>
<reference evidence="1" key="1">
    <citation type="journal article" date="2013" name="Genome Biol.">
        <title>Reference genomes and transcriptomes of Nicotiana sylvestris and Nicotiana tomentosiformis.</title>
        <authorList>
            <person name="Sierro N."/>
            <person name="Battey J.N."/>
            <person name="Ouadi S."/>
            <person name="Bovet L."/>
            <person name="Goepfert S."/>
            <person name="Bakaher N."/>
            <person name="Peitsch M.C."/>
            <person name="Ivanov N.V."/>
        </authorList>
    </citation>
    <scope>NUCLEOTIDE SEQUENCE [LARGE SCALE GENOMIC DNA]</scope>
</reference>
<dbReference type="PANTHER" id="PTHR11439">
    <property type="entry name" value="GAG-POL-RELATED RETROTRANSPOSON"/>
    <property type="match status" value="1"/>
</dbReference>
<sequence>MRQELNALEDNGTWSLVDLPVGKVPIGCKWVFKIKYRADGEVKRYKARWLQKVRVVLALAATHSWNLHQMDVYNAFLQGDLTEEDQNQCLQWNAIRAEYDQHLELKDDEKLPDAGPYQRLVEKLLYLTMTRLDICYAVHVLSQFMHYPKKSHMEAAVRIVRYIKGALGLGLLMSSKSCPKLTAFVMLTGHHVQCLESL</sequence>
<dbReference type="eggNOG" id="KOG0017">
    <property type="taxonomic scope" value="Eukaryota"/>
</dbReference>
<evidence type="ECO:0000313" key="2">
    <source>
        <dbReference type="RefSeq" id="XP_009775681.1"/>
    </source>
</evidence>
<gene>
    <name evidence="2" type="primary">LOC104225556</name>
</gene>
<dbReference type="RefSeq" id="XP_009775681.1">
    <property type="nucleotide sequence ID" value="XM_009777379.1"/>
</dbReference>
<dbReference type="OrthoDB" id="1298796at2759"/>